<organism evidence="10 11">
    <name type="scientific">Linnemannia exigua</name>
    <dbReference type="NCBI Taxonomy" id="604196"/>
    <lineage>
        <taxon>Eukaryota</taxon>
        <taxon>Fungi</taxon>
        <taxon>Fungi incertae sedis</taxon>
        <taxon>Mucoromycota</taxon>
        <taxon>Mortierellomycotina</taxon>
        <taxon>Mortierellomycetes</taxon>
        <taxon>Mortierellales</taxon>
        <taxon>Mortierellaceae</taxon>
        <taxon>Linnemannia</taxon>
    </lineage>
</organism>
<dbReference type="InterPro" id="IPR011989">
    <property type="entry name" value="ARM-like"/>
</dbReference>
<keyword evidence="6" id="KW-0677">Repeat</keyword>
<dbReference type="InterPro" id="IPR013598">
    <property type="entry name" value="Exportin-1/Importin-b-like"/>
</dbReference>
<evidence type="ECO:0000256" key="6">
    <source>
        <dbReference type="ARBA" id="ARBA00022737"/>
    </source>
</evidence>
<dbReference type="InterPro" id="IPR051345">
    <property type="entry name" value="Importin_beta-like_NTR"/>
</dbReference>
<accession>A0AAD4DH37</accession>
<dbReference type="Gene3D" id="1.25.10.10">
    <property type="entry name" value="Leucine-rich Repeat Variant"/>
    <property type="match status" value="1"/>
</dbReference>
<evidence type="ECO:0000256" key="1">
    <source>
        <dbReference type="ARBA" id="ARBA00004123"/>
    </source>
</evidence>
<dbReference type="SUPFAM" id="SSF48371">
    <property type="entry name" value="ARM repeat"/>
    <property type="match status" value="1"/>
</dbReference>
<keyword evidence="5" id="KW-0813">Transport</keyword>
<protein>
    <recommendedName>
        <fullName evidence="4">Importin-13</fullName>
    </recommendedName>
</protein>
<dbReference type="Pfam" id="PF24140">
    <property type="entry name" value="TPR_TNPO3_IPO13_3rd"/>
    <property type="match status" value="1"/>
</dbReference>
<dbReference type="InterPro" id="IPR040520">
    <property type="entry name" value="Importin_rep_3"/>
</dbReference>
<evidence type="ECO:0000256" key="7">
    <source>
        <dbReference type="ARBA" id="ARBA00022927"/>
    </source>
</evidence>
<comment type="subcellular location">
    <subcellularLocation>
        <location evidence="1">Nucleus</location>
    </subcellularLocation>
</comment>
<dbReference type="InterPro" id="IPR000163">
    <property type="entry name" value="Prohibitin"/>
</dbReference>
<dbReference type="Pfam" id="PF01145">
    <property type="entry name" value="Band_7"/>
    <property type="match status" value="1"/>
</dbReference>
<dbReference type="SUPFAM" id="SSF117892">
    <property type="entry name" value="Band 7/SPFH domain"/>
    <property type="match status" value="1"/>
</dbReference>
<feature type="domain" description="Band 7" evidence="9">
    <location>
        <begin position="25"/>
        <end position="186"/>
    </location>
</feature>
<dbReference type="GO" id="GO:0006606">
    <property type="term" value="P:protein import into nucleus"/>
    <property type="evidence" value="ECO:0007669"/>
    <property type="project" value="TreeGrafter"/>
</dbReference>
<dbReference type="Gene3D" id="3.30.479.30">
    <property type="entry name" value="Band 7 domain"/>
    <property type="match status" value="1"/>
</dbReference>
<evidence type="ECO:0000313" key="10">
    <source>
        <dbReference type="EMBL" id="KAG0277694.1"/>
    </source>
</evidence>
<dbReference type="GO" id="GO:0000423">
    <property type="term" value="P:mitophagy"/>
    <property type="evidence" value="ECO:0007669"/>
    <property type="project" value="UniProtKB-ARBA"/>
</dbReference>
<dbReference type="GO" id="GO:0005634">
    <property type="term" value="C:nucleus"/>
    <property type="evidence" value="ECO:0007669"/>
    <property type="project" value="UniProtKB-SubCell"/>
</dbReference>
<dbReference type="InterPro" id="IPR040709">
    <property type="entry name" value="Importin_rep_1"/>
</dbReference>
<comment type="similarity">
    <text evidence="2">Belongs to the importin beta family.</text>
</comment>
<dbReference type="PRINTS" id="PR00679">
    <property type="entry name" value="PROHIBITIN"/>
</dbReference>
<dbReference type="Pfam" id="PF18773">
    <property type="entry name" value="Importin_rep"/>
    <property type="match status" value="1"/>
</dbReference>
<dbReference type="InterPro" id="IPR016024">
    <property type="entry name" value="ARM-type_fold"/>
</dbReference>
<evidence type="ECO:0000259" key="9">
    <source>
        <dbReference type="SMART" id="SM00244"/>
    </source>
</evidence>
<evidence type="ECO:0000256" key="3">
    <source>
        <dbReference type="ARBA" id="ARBA00009658"/>
    </source>
</evidence>
<comment type="similarity">
    <text evidence="3">Belongs to the prohibitin family.</text>
</comment>
<name>A0AAD4DH37_9FUNG</name>
<dbReference type="GO" id="GO:0005737">
    <property type="term" value="C:cytoplasm"/>
    <property type="evidence" value="ECO:0007669"/>
    <property type="project" value="TreeGrafter"/>
</dbReference>
<gene>
    <name evidence="10" type="primary">PHB1_2</name>
    <name evidence="10" type="ORF">BGZ95_005507</name>
</gene>
<sequence>MSAILNTLTKVAIPVGAAVSFLQYSMYDVQGGYRAVIFDRLEGVKPVPVGEGTHFLVPWLQRAIQFDVRTKPRNISTTTGSKDMQMVTLTLRVLHRPEVKNLSQIYQGLGLDYDERVLPSIGNEVLKSIVAQFDAGELITQRELVSSKIREDLAKRAREFHIELEDVSITTMTFGRDFTNAVEQKQIAQQEAERAKFIVEKAEQEKNAVIIRAEGEAHAAEIISASLEKAGAGLIELRRIEASKDIAGTLAQAKNVTYLPNQKGNNMLLNLPLIQQFYSSQDAAYQKSAQEYLHNLQKEGFAWELAPHLLSSQTENSQFFGAHTYQVKISRDWKTIPEDRLEWMREELIRWIVRFSNGPAFIRTKLCLALSAYAMKAVPTHWSNFISGIYQDLLSRVNQTVDGVFMTQQAMEMALLEFLTIVPEELGRAEIEPVRKAQLSNEVMNGLPIIISFIQEILVGNSASSKPKALVCLRSWVQYGIPFDVIRPILGLALNSLLDDNTFDAAAEVWSEIMSSKSASKHQDTICEGLMPCFASEWAKAKHLESVREESEDISRSLCQLLSTFGDNFSDWIAAKFLRPDIQVYLEMMMGFAGFPGYYAEDETTSDLTLNFWYMLQESLSELSAEDLEESDGRASLEEDRQIILSTISLASSITGLDKPSLQAIKAASIHVYIRLTEVLRRKLEYPVQCEWLSWTRDIRQEFSGHRQEIADTLINSYHVLHEQILSLLIDTCSQQLDGIQKASLAGTNLAENALLELELVRLEATLYCLKALSEVVPHTESVQMPRFFSDQIFGRLPANVVCRTRETALTLIGSYADWFKVHPQFLLPALNFVIPALEVPQLAPYAAKALKNICDTCRESLVEAIDAFMTVFANVEKAIDPSIKGSVVYSIATVIQTLPVERSIGPLVGLLGDIFTRSNECLETRKQRLEGGSSEAAMTQVTTATGETELEPLSALMLVQLEFLLSCCKGLQSPIEDEIRTGDERIQLYQRIADDRARVLASGGMAVELARSMEQVIQGGLMLWPHESEIIEKVCQIVKTMMTASQFSPLYMPFPVLIRVIESGFRQHAYPCWLDAAAKIASVYYFETTGGSLASKLGSGGSPNATYQSTGVVDLDSQPTSNGVTPRLRSPAELENEAAFTHLLAAVVSKTMEGIQSMADMEDNPDVIHSFFAVLSQFVRHAPLAFYSIPAEQTESLMSFAIAGLALQERLALKATLLFLIEFVNQSFDFPELKQRVDGLMARIGPQMMRGILIGVGGHVPRSMVPQLNDSLYPLIGKYPQECRSWMQALLAEPGFPSVHADQASKEKFIKGVLQTRSPKRFKDEVHQFSNKCRQLDGSVFGSAI</sequence>
<dbReference type="Proteomes" id="UP001194580">
    <property type="component" value="Unassembled WGS sequence"/>
</dbReference>
<keyword evidence="11" id="KW-1185">Reference proteome</keyword>
<proteinExistence type="inferred from homology"/>
<keyword evidence="7" id="KW-0653">Protein transport</keyword>
<dbReference type="PANTHER" id="PTHR12363:SF33">
    <property type="entry name" value="IMPORTIN-13"/>
    <property type="match status" value="1"/>
</dbReference>
<dbReference type="FunFam" id="3.30.479.30:FF:000001">
    <property type="entry name" value="Prohibitin 2"/>
    <property type="match status" value="1"/>
</dbReference>
<dbReference type="GO" id="GO:0016020">
    <property type="term" value="C:membrane"/>
    <property type="evidence" value="ECO:0007669"/>
    <property type="project" value="InterPro"/>
</dbReference>
<evidence type="ECO:0000313" key="11">
    <source>
        <dbReference type="Proteomes" id="UP001194580"/>
    </source>
</evidence>
<evidence type="ECO:0000256" key="5">
    <source>
        <dbReference type="ARBA" id="ARBA00022448"/>
    </source>
</evidence>
<keyword evidence="8" id="KW-0539">Nucleus</keyword>
<dbReference type="InterPro" id="IPR001107">
    <property type="entry name" value="Band_7"/>
</dbReference>
<dbReference type="InterPro" id="IPR057942">
    <property type="entry name" value="TPR_TNPO3_IPO13_3rd"/>
</dbReference>
<evidence type="ECO:0000256" key="2">
    <source>
        <dbReference type="ARBA" id="ARBA00007991"/>
    </source>
</evidence>
<dbReference type="EMBL" id="JAAAIL010000255">
    <property type="protein sequence ID" value="KAG0277694.1"/>
    <property type="molecule type" value="Genomic_DNA"/>
</dbReference>
<dbReference type="Pfam" id="PF18806">
    <property type="entry name" value="Importin_rep_3"/>
    <property type="match status" value="1"/>
</dbReference>
<dbReference type="Pfam" id="PF08389">
    <property type="entry name" value="Xpo1"/>
    <property type="match status" value="1"/>
</dbReference>
<dbReference type="CDD" id="cd03401">
    <property type="entry name" value="SPFH_prohibitin"/>
    <property type="match status" value="1"/>
</dbReference>
<dbReference type="SMART" id="SM00244">
    <property type="entry name" value="PHB"/>
    <property type="match status" value="1"/>
</dbReference>
<dbReference type="PANTHER" id="PTHR12363">
    <property type="entry name" value="TRANSPORTIN 3 AND IMPORTIN 13"/>
    <property type="match status" value="1"/>
</dbReference>
<dbReference type="InterPro" id="IPR036013">
    <property type="entry name" value="Band_7/SPFH_dom_sf"/>
</dbReference>
<evidence type="ECO:0000256" key="4">
    <source>
        <dbReference type="ARBA" id="ARBA00016020"/>
    </source>
</evidence>
<reference evidence="10" key="1">
    <citation type="journal article" date="2020" name="Fungal Divers.">
        <title>Resolving the Mortierellaceae phylogeny through synthesis of multi-gene phylogenetics and phylogenomics.</title>
        <authorList>
            <person name="Vandepol N."/>
            <person name="Liber J."/>
            <person name="Desiro A."/>
            <person name="Na H."/>
            <person name="Kennedy M."/>
            <person name="Barry K."/>
            <person name="Grigoriev I.V."/>
            <person name="Miller A.N."/>
            <person name="O'Donnell K."/>
            <person name="Stajich J.E."/>
            <person name="Bonito G."/>
        </authorList>
    </citation>
    <scope>NUCLEOTIDE SEQUENCE</scope>
    <source>
        <strain evidence="10">NRRL 28262</strain>
    </source>
</reference>
<comment type="caution">
    <text evidence="10">The sequence shown here is derived from an EMBL/GenBank/DDBJ whole genome shotgun (WGS) entry which is preliminary data.</text>
</comment>
<evidence type="ECO:0000256" key="8">
    <source>
        <dbReference type="ARBA" id="ARBA00023242"/>
    </source>
</evidence>